<dbReference type="Pfam" id="PF00439">
    <property type="entry name" value="Bromodomain"/>
    <property type="match status" value="1"/>
</dbReference>
<dbReference type="Gene3D" id="1.20.920.10">
    <property type="entry name" value="Bromodomain-like"/>
    <property type="match status" value="1"/>
</dbReference>
<evidence type="ECO:0000256" key="8">
    <source>
        <dbReference type="PROSITE-ProRule" id="PRU00035"/>
    </source>
</evidence>
<dbReference type="FunFam" id="1.20.920.10:FF:000032">
    <property type="entry name" value="Transcriptional activator spt7"/>
    <property type="match status" value="1"/>
</dbReference>
<dbReference type="OrthoDB" id="21449at2759"/>
<dbReference type="PROSITE" id="PS00633">
    <property type="entry name" value="BROMODOMAIN_1"/>
    <property type="match status" value="1"/>
</dbReference>
<feature type="compositionally biased region" description="Acidic residues" evidence="9">
    <location>
        <begin position="389"/>
        <end position="401"/>
    </location>
</feature>
<dbReference type="InterPro" id="IPR036427">
    <property type="entry name" value="Bromodomain-like_sf"/>
</dbReference>
<comment type="caution">
    <text evidence="11">The sequence shown here is derived from an EMBL/GenBank/DDBJ whole genome shotgun (WGS) entry which is preliminary data.</text>
</comment>
<keyword evidence="2" id="KW-0597">Phosphoprotein</keyword>
<dbReference type="InterPro" id="IPR001487">
    <property type="entry name" value="Bromodomain"/>
</dbReference>
<comment type="subcellular location">
    <subcellularLocation>
        <location evidence="1">Nucleus</location>
    </subcellularLocation>
</comment>
<dbReference type="Proteomes" id="UP000038010">
    <property type="component" value="Unassembled WGS sequence"/>
</dbReference>
<dbReference type="GO" id="GO:0046695">
    <property type="term" value="C:SLIK (SAGA-like) complex"/>
    <property type="evidence" value="ECO:0007669"/>
    <property type="project" value="InterPro"/>
</dbReference>
<dbReference type="SUPFAM" id="SSF47370">
    <property type="entry name" value="Bromodomain"/>
    <property type="match status" value="1"/>
</dbReference>
<dbReference type="GO" id="GO:0046982">
    <property type="term" value="F:protein heterodimerization activity"/>
    <property type="evidence" value="ECO:0007669"/>
    <property type="project" value="InterPro"/>
</dbReference>
<name>A0A0N1H8A9_9EURO</name>
<evidence type="ECO:0000256" key="2">
    <source>
        <dbReference type="ARBA" id="ARBA00022553"/>
    </source>
</evidence>
<feature type="region of interest" description="Disordered" evidence="9">
    <location>
        <begin position="1"/>
        <end position="47"/>
    </location>
</feature>
<evidence type="ECO:0000256" key="7">
    <source>
        <dbReference type="ARBA" id="ARBA00093633"/>
    </source>
</evidence>
<dbReference type="VEuPathDB" id="FungiDB:AB675_3295"/>
<keyword evidence="4 8" id="KW-0103">Bromodomain</keyword>
<evidence type="ECO:0000259" key="10">
    <source>
        <dbReference type="PROSITE" id="PS50014"/>
    </source>
</evidence>
<gene>
    <name evidence="11" type="ORF">AB675_3295</name>
</gene>
<dbReference type="GeneID" id="28735212"/>
<feature type="compositionally biased region" description="Low complexity" evidence="9">
    <location>
        <begin position="1066"/>
        <end position="1079"/>
    </location>
</feature>
<dbReference type="SMART" id="SM00297">
    <property type="entry name" value="BROMO"/>
    <property type="match status" value="1"/>
</dbReference>
<evidence type="ECO:0000256" key="1">
    <source>
        <dbReference type="ARBA" id="ARBA00004123"/>
    </source>
</evidence>
<dbReference type="AlphaFoldDB" id="A0A0N1H8A9"/>
<dbReference type="InterPro" id="IPR018359">
    <property type="entry name" value="Bromodomain_CS"/>
</dbReference>
<dbReference type="CDD" id="cd22927">
    <property type="entry name" value="HFD_SPT7"/>
    <property type="match status" value="1"/>
</dbReference>
<feature type="domain" description="Bromo" evidence="10">
    <location>
        <begin position="277"/>
        <end position="347"/>
    </location>
</feature>
<dbReference type="PANTHER" id="PTHR47343">
    <property type="entry name" value="TRANSCRIPTIONAL ACTIVATOR SPT7"/>
    <property type="match status" value="1"/>
</dbReference>
<feature type="region of interest" description="Disordered" evidence="9">
    <location>
        <begin position="452"/>
        <end position="487"/>
    </location>
</feature>
<reference evidence="11 12" key="1">
    <citation type="submission" date="2015-06" db="EMBL/GenBank/DDBJ databases">
        <title>Draft genome of the ant-associated black yeast Phialophora attae CBS 131958.</title>
        <authorList>
            <person name="Moreno L.F."/>
            <person name="Stielow B.J."/>
            <person name="de Hoog S."/>
            <person name="Vicente V.A."/>
            <person name="Weiss V.A."/>
            <person name="de Vries M."/>
            <person name="Cruz L.M."/>
            <person name="Souza E.M."/>
        </authorList>
    </citation>
    <scope>NUCLEOTIDE SEQUENCE [LARGE SCALE GENOMIC DNA]</scope>
    <source>
        <strain evidence="11 12">CBS 131958</strain>
    </source>
</reference>
<feature type="compositionally biased region" description="Basic and acidic residues" evidence="9">
    <location>
        <begin position="180"/>
        <end position="194"/>
    </location>
</feature>
<dbReference type="GO" id="GO:0006325">
    <property type="term" value="P:chromatin organization"/>
    <property type="evidence" value="ECO:0007669"/>
    <property type="project" value="UniProtKB-ARBA"/>
</dbReference>
<evidence type="ECO:0000256" key="4">
    <source>
        <dbReference type="ARBA" id="ARBA00023117"/>
    </source>
</evidence>
<dbReference type="GO" id="GO:0005634">
    <property type="term" value="C:nucleus"/>
    <property type="evidence" value="ECO:0007669"/>
    <property type="project" value="UniProtKB-SubCell"/>
</dbReference>
<evidence type="ECO:0000256" key="5">
    <source>
        <dbReference type="ARBA" id="ARBA00023163"/>
    </source>
</evidence>
<keyword evidence="3" id="KW-0805">Transcription regulation</keyword>
<proteinExistence type="predicted"/>
<dbReference type="GO" id="GO:0006357">
    <property type="term" value="P:regulation of transcription by RNA polymerase II"/>
    <property type="evidence" value="ECO:0007669"/>
    <property type="project" value="UniProtKB-ARBA"/>
</dbReference>
<dbReference type="PANTHER" id="PTHR47343:SF1">
    <property type="entry name" value="TRANSCRIPTIONAL ACTIVATOR SPT7"/>
    <property type="match status" value="1"/>
</dbReference>
<evidence type="ECO:0000313" key="11">
    <source>
        <dbReference type="EMBL" id="KPI39524.1"/>
    </source>
</evidence>
<feature type="region of interest" description="Disordered" evidence="9">
    <location>
        <begin position="111"/>
        <end position="141"/>
    </location>
</feature>
<evidence type="ECO:0000256" key="3">
    <source>
        <dbReference type="ARBA" id="ARBA00023015"/>
    </source>
</evidence>
<feature type="compositionally biased region" description="Basic residues" evidence="9">
    <location>
        <begin position="406"/>
        <end position="415"/>
    </location>
</feature>
<evidence type="ECO:0000256" key="6">
    <source>
        <dbReference type="ARBA" id="ARBA00023242"/>
    </source>
</evidence>
<feature type="region of interest" description="Disordered" evidence="9">
    <location>
        <begin position="561"/>
        <end position="586"/>
    </location>
</feature>
<dbReference type="PRINTS" id="PR00503">
    <property type="entry name" value="BROMODOMAIN"/>
</dbReference>
<dbReference type="RefSeq" id="XP_017999487.1">
    <property type="nucleotide sequence ID" value="XM_018143332.1"/>
</dbReference>
<keyword evidence="12" id="KW-1185">Reference proteome</keyword>
<dbReference type="GO" id="GO:0005198">
    <property type="term" value="F:structural molecule activity"/>
    <property type="evidence" value="ECO:0007669"/>
    <property type="project" value="TreeGrafter"/>
</dbReference>
<accession>A0A0N1H8A9</accession>
<keyword evidence="6" id="KW-0539">Nucleus</keyword>
<evidence type="ECO:0000313" key="12">
    <source>
        <dbReference type="Proteomes" id="UP000038010"/>
    </source>
</evidence>
<organism evidence="11 12">
    <name type="scientific">Cyphellophora attinorum</name>
    <dbReference type="NCBI Taxonomy" id="1664694"/>
    <lineage>
        <taxon>Eukaryota</taxon>
        <taxon>Fungi</taxon>
        <taxon>Dikarya</taxon>
        <taxon>Ascomycota</taxon>
        <taxon>Pezizomycotina</taxon>
        <taxon>Eurotiomycetes</taxon>
        <taxon>Chaetothyriomycetidae</taxon>
        <taxon>Chaetothyriales</taxon>
        <taxon>Cyphellophoraceae</taxon>
        <taxon>Cyphellophora</taxon>
    </lineage>
</organism>
<dbReference type="InterPro" id="IPR037782">
    <property type="entry name" value="Spt7"/>
</dbReference>
<feature type="region of interest" description="Disordered" evidence="9">
    <location>
        <begin position="947"/>
        <end position="1095"/>
    </location>
</feature>
<dbReference type="GO" id="GO:0000124">
    <property type="term" value="C:SAGA complex"/>
    <property type="evidence" value="ECO:0007669"/>
    <property type="project" value="InterPro"/>
</dbReference>
<protein>
    <recommendedName>
        <fullName evidence="7">SAGA complex subunit Spt7</fullName>
    </recommendedName>
</protein>
<evidence type="ECO:0000256" key="9">
    <source>
        <dbReference type="SAM" id="MobiDB-lite"/>
    </source>
</evidence>
<dbReference type="Gene3D" id="1.10.20.10">
    <property type="entry name" value="Histone, subunit A"/>
    <property type="match status" value="1"/>
</dbReference>
<dbReference type="EMBL" id="LFJN01000014">
    <property type="protein sequence ID" value="KPI39524.1"/>
    <property type="molecule type" value="Genomic_DNA"/>
</dbReference>
<dbReference type="PROSITE" id="PS50014">
    <property type="entry name" value="BROMODOMAIN_2"/>
    <property type="match status" value="1"/>
</dbReference>
<dbReference type="InterPro" id="IPR009072">
    <property type="entry name" value="Histone-fold"/>
</dbReference>
<feature type="compositionally biased region" description="Polar residues" evidence="9">
    <location>
        <begin position="195"/>
        <end position="211"/>
    </location>
</feature>
<feature type="region of interest" description="Disordered" evidence="9">
    <location>
        <begin position="180"/>
        <end position="211"/>
    </location>
</feature>
<feature type="region of interest" description="Disordered" evidence="9">
    <location>
        <begin position="381"/>
        <end position="439"/>
    </location>
</feature>
<keyword evidence="5" id="KW-0804">Transcription</keyword>
<sequence length="1114" mass="122403">MYSGLLKAPSRPHTPLSARLRGVGGAGGSQSGAPPAAEPDSNIEDDPQIQKFRQLYDQTESRIASLFDSVGDVIKSVKKLAIAPKSQNIDIEKSNKVQIIADVATSSPIARPVINSRRSSDSGRIPPKPLPPAKENPEDARKKLEAAKRLETETVKTMSRLMFFTLENDRDAMLDQQRLDEAERRAEAEAEGHASRQNAAAQQGSLSNTNLGASSLTLKNLIERIDNRRNNVNATDAEIRALLSEVRKNRSKWSNEDKVGQEELYDAAEKVLNELKAMTEHSAPFLNPVKKKDAPDYHHIIKNPMDLGTMTKKLKNFTYKSKREFVDDLYQIWKNCLKFNSSPDHIFRKHALYMQKETDKLAPLIPEIVIRDRAEIEAEERRQQIANGEIDDGAEESDDEPIMASRGRKAPKKSAQKGTSTARKSIPESTPLPDTKPVNTALNSVQDFRAESEIDGSQGHSTPPPGTLTPVGAGHGSVLGAGSEAPDMDLPALPTTQTAVPEYEDEDYKLWKQKTKKDRAMLAAARHKMFRGDKLNADEEALLRSKSGMRRWQRIQQEAAALDAAQEGDESRNKASTSLSEGLEAEEETMLPDYYDSLAAIPDLDPKLRWERDNTGQVVVQFEEYLRLFPEGQFKSPESTFAKRINANIAQMQDTKKIVSKIGVVKQMQLQTQTYQNQFSKYQPEPFHEQDIEKHVQSEDGPIMAPYVCKAALQRAVGKILFTAGFEEYQPGALDVMTDLAADFFRRLVSTIVTYKHQQAMPILPPAQSVVDPSKQRPTMTNEEIILLTLHDNGLSLTDLDLYVKEDTDRLSTKLTTMHERMKAHLADLLRPALNDDTAQGQGTFTDGGEQFVSGDFAEDLGEDFFGFRELGLVGELGLDSLTVPFHILHGRLNMAARQDASTSIIDGEKSFKDPPRWAKVNPDNVDEIVGIARGWFQKKVAENGGDRPLLEDYELPPKQRPGYGRPRVPASGKIGEGRTNASPQKKQPIKAPPKPISKDGKKGGGKQNGAADKQVNGIDVDGDDEPVPMMNGVHTTNGDTAPVDADASESNGATNESPEKTKPVSSTKGKGITTSGSTAENADTDADDTAAAGGAVKPAVLNGEGAMMSPESL</sequence>
<dbReference type="STRING" id="1664694.A0A0N1H8A9"/>